<feature type="domain" description="HTH merR-type" evidence="4">
    <location>
        <begin position="6"/>
        <end position="75"/>
    </location>
</feature>
<dbReference type="PANTHER" id="PTHR30204:SF94">
    <property type="entry name" value="HEAVY METAL-DEPENDENT TRANSCRIPTIONAL REGULATOR HI_0293-RELATED"/>
    <property type="match status" value="1"/>
</dbReference>
<evidence type="ECO:0000313" key="6">
    <source>
        <dbReference type="Proteomes" id="UP000249890"/>
    </source>
</evidence>
<keyword evidence="1" id="KW-0805">Transcription regulation</keyword>
<protein>
    <recommendedName>
        <fullName evidence="4">HTH merR-type domain-containing protein</fullName>
    </recommendedName>
</protein>
<evidence type="ECO:0000256" key="2">
    <source>
        <dbReference type="ARBA" id="ARBA00023125"/>
    </source>
</evidence>
<dbReference type="SUPFAM" id="SSF46955">
    <property type="entry name" value="Putative DNA-binding domain"/>
    <property type="match status" value="1"/>
</dbReference>
<dbReference type="PROSITE" id="PS50937">
    <property type="entry name" value="HTH_MERR_2"/>
    <property type="match status" value="1"/>
</dbReference>
<dbReference type="Proteomes" id="UP000249890">
    <property type="component" value="Chromosome"/>
</dbReference>
<dbReference type="GO" id="GO:0003677">
    <property type="term" value="F:DNA binding"/>
    <property type="evidence" value="ECO:0007669"/>
    <property type="project" value="UniProtKB-KW"/>
</dbReference>
<dbReference type="SMART" id="SM00422">
    <property type="entry name" value="HTH_MERR"/>
    <property type="match status" value="1"/>
</dbReference>
<keyword evidence="2" id="KW-0238">DNA-binding</keyword>
<reference evidence="5 6" key="1">
    <citation type="submission" date="2017-06" db="EMBL/GenBank/DDBJ databases">
        <title>Complete genome sequence of Paenibacillus donghaensis KCTC 13049T isolated from East Sea sediment, South Korea.</title>
        <authorList>
            <person name="Jung B.K."/>
            <person name="Hong S.-J."/>
            <person name="Shin J.-H."/>
        </authorList>
    </citation>
    <scope>NUCLEOTIDE SEQUENCE [LARGE SCALE GENOMIC DNA]</scope>
    <source>
        <strain evidence="5 6">KCTC 13049</strain>
    </source>
</reference>
<evidence type="ECO:0000313" key="5">
    <source>
        <dbReference type="EMBL" id="ASA25682.1"/>
    </source>
</evidence>
<name>A0A2Z2KUC9_9BACL</name>
<dbReference type="AlphaFoldDB" id="A0A2Z2KUC9"/>
<proteinExistence type="predicted"/>
<dbReference type="Gene3D" id="1.10.1660.10">
    <property type="match status" value="1"/>
</dbReference>
<sequence>MEENNTYKTGQVLEILGVSRDALRYYEEKGIIKPDQKEENNYREYNFYDIYTLMVTDFYKKRNLSIKEVKKLQAGSEIDKLESLLGEKARDLEASIRNKEYMLRKINETKEFCKDIKKHLNNYSLRKLPTYEIKGEISDFDSFLEYPVILKNMDLIKEDILSKIMRMFTFDETGFMDTKMYIVEKIESNEKEKNKVYLDYSTCIYIIVEDGRYQNGAEDIKYKAFSSGLKWAEEQGLELEGVVFANTRLITYLDNKERVFLEIFIPVKKK</sequence>
<dbReference type="RefSeq" id="WP_087919644.1">
    <property type="nucleotide sequence ID" value="NZ_CP021780.1"/>
</dbReference>
<keyword evidence="6" id="KW-1185">Reference proteome</keyword>
<evidence type="ECO:0000256" key="3">
    <source>
        <dbReference type="ARBA" id="ARBA00023163"/>
    </source>
</evidence>
<dbReference type="InterPro" id="IPR009061">
    <property type="entry name" value="DNA-bd_dom_put_sf"/>
</dbReference>
<keyword evidence="3" id="KW-0804">Transcription</keyword>
<organism evidence="5 6">
    <name type="scientific">Paenibacillus donghaensis</name>
    <dbReference type="NCBI Taxonomy" id="414771"/>
    <lineage>
        <taxon>Bacteria</taxon>
        <taxon>Bacillati</taxon>
        <taxon>Bacillota</taxon>
        <taxon>Bacilli</taxon>
        <taxon>Bacillales</taxon>
        <taxon>Paenibacillaceae</taxon>
        <taxon>Paenibacillus</taxon>
    </lineage>
</organism>
<dbReference type="InterPro" id="IPR047057">
    <property type="entry name" value="MerR_fam"/>
</dbReference>
<evidence type="ECO:0000259" key="4">
    <source>
        <dbReference type="PROSITE" id="PS50937"/>
    </source>
</evidence>
<dbReference type="Pfam" id="PF13411">
    <property type="entry name" value="MerR_1"/>
    <property type="match status" value="1"/>
</dbReference>
<dbReference type="CDD" id="cd00592">
    <property type="entry name" value="HTH_MerR-like"/>
    <property type="match status" value="1"/>
</dbReference>
<dbReference type="EMBL" id="CP021780">
    <property type="protein sequence ID" value="ASA25682.1"/>
    <property type="molecule type" value="Genomic_DNA"/>
</dbReference>
<dbReference type="GO" id="GO:0003700">
    <property type="term" value="F:DNA-binding transcription factor activity"/>
    <property type="evidence" value="ECO:0007669"/>
    <property type="project" value="InterPro"/>
</dbReference>
<dbReference type="PANTHER" id="PTHR30204">
    <property type="entry name" value="REDOX-CYCLING DRUG-SENSING TRANSCRIPTIONAL ACTIVATOR SOXR"/>
    <property type="match status" value="1"/>
</dbReference>
<dbReference type="OrthoDB" id="9811174at2"/>
<dbReference type="KEGG" id="pdh:B9T62_36105"/>
<gene>
    <name evidence="5" type="ORF">B9T62_36105</name>
</gene>
<accession>A0A2Z2KUC9</accession>
<dbReference type="InterPro" id="IPR000551">
    <property type="entry name" value="MerR-type_HTH_dom"/>
</dbReference>
<evidence type="ECO:0000256" key="1">
    <source>
        <dbReference type="ARBA" id="ARBA00023015"/>
    </source>
</evidence>